<protein>
    <submittedName>
        <fullName evidence="3">NAD(P)H-dependent oxidoreductase</fullName>
    </submittedName>
</protein>
<feature type="signal peptide" evidence="1">
    <location>
        <begin position="1"/>
        <end position="20"/>
    </location>
</feature>
<dbReference type="NCBIfam" id="NF005501">
    <property type="entry name" value="PRK07116.1"/>
    <property type="match status" value="1"/>
</dbReference>
<dbReference type="Gene3D" id="3.40.50.360">
    <property type="match status" value="1"/>
</dbReference>
<dbReference type="PANTHER" id="PTHR39201">
    <property type="entry name" value="EXPORTED PROTEIN-RELATED"/>
    <property type="match status" value="1"/>
</dbReference>
<reference evidence="3" key="1">
    <citation type="journal article" date="2021" name="PeerJ">
        <title>Extensive microbial diversity within the chicken gut microbiome revealed by metagenomics and culture.</title>
        <authorList>
            <person name="Gilroy R."/>
            <person name="Ravi A."/>
            <person name="Getino M."/>
            <person name="Pursley I."/>
            <person name="Horton D.L."/>
            <person name="Alikhan N.F."/>
            <person name="Baker D."/>
            <person name="Gharbi K."/>
            <person name="Hall N."/>
            <person name="Watson M."/>
            <person name="Adriaenssens E.M."/>
            <person name="Foster-Nyarko E."/>
            <person name="Jarju S."/>
            <person name="Secka A."/>
            <person name="Antonio M."/>
            <person name="Oren A."/>
            <person name="Chaudhuri R.R."/>
            <person name="La Ragione R."/>
            <person name="Hildebrand F."/>
            <person name="Pallen M.J."/>
        </authorList>
    </citation>
    <scope>NUCLEOTIDE SEQUENCE</scope>
    <source>
        <strain evidence="3">ChiBcec15-1070</strain>
    </source>
</reference>
<dbReference type="EMBL" id="DXHL01000034">
    <property type="protein sequence ID" value="HIW11343.1"/>
    <property type="molecule type" value="Genomic_DNA"/>
</dbReference>
<comment type="caution">
    <text evidence="3">The sequence shown here is derived from an EMBL/GenBank/DDBJ whole genome shotgun (WGS) entry which is preliminary data.</text>
</comment>
<dbReference type="InterPro" id="IPR029039">
    <property type="entry name" value="Flavoprotein-like_sf"/>
</dbReference>
<dbReference type="Pfam" id="PF12682">
    <property type="entry name" value="Flavodoxin_4"/>
    <property type="match status" value="1"/>
</dbReference>
<dbReference type="Proteomes" id="UP000823926">
    <property type="component" value="Unassembled WGS sequence"/>
</dbReference>
<accession>A0A9D1TY94</accession>
<dbReference type="GO" id="GO:0010181">
    <property type="term" value="F:FMN binding"/>
    <property type="evidence" value="ECO:0007669"/>
    <property type="project" value="InterPro"/>
</dbReference>
<dbReference type="InterPro" id="IPR008254">
    <property type="entry name" value="Flavodoxin/NO_synth"/>
</dbReference>
<keyword evidence="1" id="KW-0732">Signal</keyword>
<feature type="chain" id="PRO_5038558474" evidence="1">
    <location>
        <begin position="21"/>
        <end position="164"/>
    </location>
</feature>
<evidence type="ECO:0000259" key="2">
    <source>
        <dbReference type="Pfam" id="PF12682"/>
    </source>
</evidence>
<proteinExistence type="predicted"/>
<dbReference type="SUPFAM" id="SSF52218">
    <property type="entry name" value="Flavoproteins"/>
    <property type="match status" value="1"/>
</dbReference>
<dbReference type="AlphaFoldDB" id="A0A9D1TY94"/>
<gene>
    <name evidence="3" type="ORF">H9888_07600</name>
</gene>
<sequence>MEKKKILVACFSCTGTTAAAARTLAEAAGADFYEIVPAEPYTPADLNWHDTQSRSSVEMRDPSSRPAMAGTLPNIGQYDAVFIGFPVWWYIAPTIINTFLESADFSGKPLIPFATSGGSGIGNCEQNLRKTYPKLHWLPGRLLNGHPSRETLATWVETLGLGGK</sequence>
<dbReference type="PANTHER" id="PTHR39201:SF1">
    <property type="entry name" value="FLAVODOXIN-LIKE DOMAIN-CONTAINING PROTEIN"/>
    <property type="match status" value="1"/>
</dbReference>
<feature type="domain" description="Flavodoxin-like" evidence="2">
    <location>
        <begin position="5"/>
        <end position="158"/>
    </location>
</feature>
<evidence type="ECO:0000256" key="1">
    <source>
        <dbReference type="SAM" id="SignalP"/>
    </source>
</evidence>
<reference evidence="3" key="2">
    <citation type="submission" date="2021-04" db="EMBL/GenBank/DDBJ databases">
        <authorList>
            <person name="Gilroy R."/>
        </authorList>
    </citation>
    <scope>NUCLEOTIDE SEQUENCE</scope>
    <source>
        <strain evidence="3">ChiBcec15-1070</strain>
    </source>
</reference>
<evidence type="ECO:0000313" key="3">
    <source>
        <dbReference type="EMBL" id="HIW11343.1"/>
    </source>
</evidence>
<evidence type="ECO:0000313" key="4">
    <source>
        <dbReference type="Proteomes" id="UP000823926"/>
    </source>
</evidence>
<name>A0A9D1TY94_9BACT</name>
<organism evidence="3 4">
    <name type="scientific">Candidatus Rikenella faecigallinarum</name>
    <dbReference type="NCBI Taxonomy" id="2838745"/>
    <lineage>
        <taxon>Bacteria</taxon>
        <taxon>Pseudomonadati</taxon>
        <taxon>Bacteroidota</taxon>
        <taxon>Bacteroidia</taxon>
        <taxon>Bacteroidales</taxon>
        <taxon>Rikenellaceae</taxon>
        <taxon>Rikenella</taxon>
    </lineage>
</organism>